<proteinExistence type="predicted"/>
<evidence type="ECO:0000313" key="4">
    <source>
        <dbReference type="EMBL" id="SEJ72658.1"/>
    </source>
</evidence>
<dbReference type="AlphaFoldDB" id="A0A975WB93"/>
<dbReference type="PANTHER" id="PTHR45953:SF1">
    <property type="entry name" value="IDURONATE 2-SULFATASE"/>
    <property type="match status" value="1"/>
</dbReference>
<dbReference type="CDD" id="cd16148">
    <property type="entry name" value="sulfatase_like"/>
    <property type="match status" value="1"/>
</dbReference>
<evidence type="ECO:0000256" key="1">
    <source>
        <dbReference type="ARBA" id="ARBA00022723"/>
    </source>
</evidence>
<dbReference type="InterPro" id="IPR017850">
    <property type="entry name" value="Alkaline_phosphatase_core_sf"/>
</dbReference>
<name>A0A975WB93_9RHOB</name>
<keyword evidence="2" id="KW-0378">Hydrolase</keyword>
<keyword evidence="1" id="KW-0479">Metal-binding</keyword>
<dbReference type="GO" id="GO:0046872">
    <property type="term" value="F:metal ion binding"/>
    <property type="evidence" value="ECO:0007669"/>
    <property type="project" value="UniProtKB-KW"/>
</dbReference>
<dbReference type="Pfam" id="PF00884">
    <property type="entry name" value="Sulfatase"/>
    <property type="match status" value="1"/>
</dbReference>
<dbReference type="RefSeq" id="WP_074837128.1">
    <property type="nucleotide sequence ID" value="NZ_CP167094.1"/>
</dbReference>
<evidence type="ECO:0000259" key="3">
    <source>
        <dbReference type="Pfam" id="PF00884"/>
    </source>
</evidence>
<dbReference type="GO" id="GO:0005737">
    <property type="term" value="C:cytoplasm"/>
    <property type="evidence" value="ECO:0007669"/>
    <property type="project" value="TreeGrafter"/>
</dbReference>
<dbReference type="Gene3D" id="3.40.720.10">
    <property type="entry name" value="Alkaline Phosphatase, subunit A"/>
    <property type="match status" value="1"/>
</dbReference>
<dbReference type="EMBL" id="FNYY01000009">
    <property type="protein sequence ID" value="SEJ72658.1"/>
    <property type="molecule type" value="Genomic_DNA"/>
</dbReference>
<gene>
    <name evidence="4" type="ORF">SAMN04487940_109133</name>
</gene>
<feature type="domain" description="Sulfatase N-terminal" evidence="3">
    <location>
        <begin position="3"/>
        <end position="339"/>
    </location>
</feature>
<dbReference type="GeneID" id="80819018"/>
<organism evidence="4 5">
    <name type="scientific">Marinovum algicola</name>
    <dbReference type="NCBI Taxonomy" id="42444"/>
    <lineage>
        <taxon>Bacteria</taxon>
        <taxon>Pseudomonadati</taxon>
        <taxon>Pseudomonadota</taxon>
        <taxon>Alphaproteobacteria</taxon>
        <taxon>Rhodobacterales</taxon>
        <taxon>Roseobacteraceae</taxon>
        <taxon>Marinovum</taxon>
    </lineage>
</organism>
<accession>A0A975WB93</accession>
<protein>
    <submittedName>
        <fullName evidence="4">Arylsulfatase A</fullName>
    </submittedName>
</protein>
<dbReference type="InterPro" id="IPR000917">
    <property type="entry name" value="Sulfatase_N"/>
</dbReference>
<reference evidence="4 5" key="1">
    <citation type="submission" date="2016-10" db="EMBL/GenBank/DDBJ databases">
        <authorList>
            <person name="Varghese N."/>
            <person name="Submissions S."/>
        </authorList>
    </citation>
    <scope>NUCLEOTIDE SEQUENCE [LARGE SCALE GENOMIC DNA]</scope>
    <source>
        <strain evidence="4 5">FF3</strain>
    </source>
</reference>
<dbReference type="Proteomes" id="UP000182932">
    <property type="component" value="Unassembled WGS sequence"/>
</dbReference>
<evidence type="ECO:0000256" key="2">
    <source>
        <dbReference type="ARBA" id="ARBA00022801"/>
    </source>
</evidence>
<evidence type="ECO:0000313" key="5">
    <source>
        <dbReference type="Proteomes" id="UP000182932"/>
    </source>
</evidence>
<dbReference type="PANTHER" id="PTHR45953">
    <property type="entry name" value="IDURONATE 2-SULFATASE"/>
    <property type="match status" value="1"/>
</dbReference>
<sequence>MKTVLVLFDSLNRHALSPYGGDTVPTPNFDRLAARSARFDNHHVGSMPCMPARRDLLTGRMSFLHRSWGPIEPFDVTFPEVLSRDKGVYSHFVTDHFHYWEDGGATYHNRYDSHEFFRGQEGDRWKGVAAPDWPAIDRRFDPAQVSRKPRSYKRHNVVNRDFIEDEAGHPSFQTFAAGVDFIEANKAADNWFLQIETFAPHEPFFAPKRFRDIVGARADGPALDWPEYGYSDRPLEEQAELRASYHASLAMCDELLGQVLDAFDRDGLWQDTALIVTTDHGFLLGEHDLWAKNRMTLYREIAQIPMFVHDPGHPAADGTQVDGLSQTPDLAATILDLFDTPRPPQMVAPSLRPMLAGKPSAHQALIYGYFGGAVNLTDGRHSYHRYPPDMAEQEVYQYTLMPTHIFDFFHPEELTRAELAPPMPFSRDMPLLRVPVSEKSAMWNAYGPGCLIESETRLFDLERDPGQAAALDDPALEARLAGQMADLMRGLDAPEEAFARLDLLPEAVPA</sequence>
<dbReference type="GO" id="GO:0004423">
    <property type="term" value="F:iduronate-2-sulfatase activity"/>
    <property type="evidence" value="ECO:0007669"/>
    <property type="project" value="TreeGrafter"/>
</dbReference>
<dbReference type="SUPFAM" id="SSF53649">
    <property type="entry name" value="Alkaline phosphatase-like"/>
    <property type="match status" value="1"/>
</dbReference>
<keyword evidence="5" id="KW-1185">Reference proteome</keyword>
<comment type="caution">
    <text evidence="4">The sequence shown here is derived from an EMBL/GenBank/DDBJ whole genome shotgun (WGS) entry which is preliminary data.</text>
</comment>